<evidence type="ECO:0000256" key="1">
    <source>
        <dbReference type="SAM" id="SignalP"/>
    </source>
</evidence>
<keyword evidence="3" id="KW-1185">Reference proteome</keyword>
<evidence type="ECO:0000313" key="3">
    <source>
        <dbReference type="Proteomes" id="UP000215181"/>
    </source>
</evidence>
<organism evidence="2 3">
    <name type="scientific">Thauera propionica</name>
    <dbReference type="NCBI Taxonomy" id="2019431"/>
    <lineage>
        <taxon>Bacteria</taxon>
        <taxon>Pseudomonadati</taxon>
        <taxon>Pseudomonadota</taxon>
        <taxon>Betaproteobacteria</taxon>
        <taxon>Rhodocyclales</taxon>
        <taxon>Zoogloeaceae</taxon>
        <taxon>Thauera</taxon>
    </lineage>
</organism>
<comment type="caution">
    <text evidence="2">The sequence shown here is derived from an EMBL/GenBank/DDBJ whole genome shotgun (WGS) entry which is preliminary data.</text>
</comment>
<sequence>MRSIGFTLLGALFSLSAIAADVSMAVPGAQTAAGQKVLTFIAKDPPGQRCNGNLQVAAEVANTYRVPIQLLPSSLAQGLPAPAVFYGNQLIVADGKEHNGAASYQIVADVLDLEGVAKQDKSGLLFQDTVRRDFDALKATIKSGGK</sequence>
<dbReference type="EMBL" id="NOIH01000045">
    <property type="protein sequence ID" value="OYD52368.1"/>
    <property type="molecule type" value="Genomic_DNA"/>
</dbReference>
<name>A0A235ETJ3_9RHOO</name>
<dbReference type="AlphaFoldDB" id="A0A235ETJ3"/>
<dbReference type="OrthoDB" id="9129935at2"/>
<proteinExistence type="predicted"/>
<evidence type="ECO:0000313" key="2">
    <source>
        <dbReference type="EMBL" id="OYD52368.1"/>
    </source>
</evidence>
<dbReference type="RefSeq" id="WP_094269814.1">
    <property type="nucleotide sequence ID" value="NZ_NOIH01000045.1"/>
</dbReference>
<dbReference type="Proteomes" id="UP000215181">
    <property type="component" value="Unassembled WGS sequence"/>
</dbReference>
<protein>
    <submittedName>
        <fullName evidence="2">Uncharacterized protein</fullName>
    </submittedName>
</protein>
<reference evidence="2 3" key="1">
    <citation type="submission" date="2017-07" db="EMBL/GenBank/DDBJ databases">
        <title>Thauera sp. KNDSS-Mac4 genome sequence and assembly.</title>
        <authorList>
            <person name="Mayilraj S."/>
        </authorList>
    </citation>
    <scope>NUCLEOTIDE SEQUENCE [LARGE SCALE GENOMIC DNA]</scope>
    <source>
        <strain evidence="2 3">KNDSS-Mac4</strain>
    </source>
</reference>
<feature type="chain" id="PRO_5012692146" evidence="1">
    <location>
        <begin position="20"/>
        <end position="146"/>
    </location>
</feature>
<accession>A0A235ETJ3</accession>
<feature type="signal peptide" evidence="1">
    <location>
        <begin position="1"/>
        <end position="19"/>
    </location>
</feature>
<keyword evidence="1" id="KW-0732">Signal</keyword>
<gene>
    <name evidence="2" type="ORF">CGK74_18405</name>
</gene>